<evidence type="ECO:0000313" key="3">
    <source>
        <dbReference type="EMBL" id="QET05004.1"/>
    </source>
</evidence>
<dbReference type="Gene3D" id="3.40.190.150">
    <property type="entry name" value="Bordetella uptake gene, domain 1"/>
    <property type="match status" value="1"/>
</dbReference>
<dbReference type="PIRSF" id="PIRSF017082">
    <property type="entry name" value="YflP"/>
    <property type="match status" value="1"/>
</dbReference>
<dbReference type="Proteomes" id="UP000322822">
    <property type="component" value="Chromosome 2"/>
</dbReference>
<dbReference type="Pfam" id="PF03401">
    <property type="entry name" value="TctC"/>
    <property type="match status" value="1"/>
</dbReference>
<name>A0A5P2HBM6_9BURK</name>
<evidence type="ECO:0000313" key="4">
    <source>
        <dbReference type="Proteomes" id="UP000322822"/>
    </source>
</evidence>
<dbReference type="SUPFAM" id="SSF53850">
    <property type="entry name" value="Periplasmic binding protein-like II"/>
    <property type="match status" value="1"/>
</dbReference>
<dbReference type="RefSeq" id="WP_150375064.1">
    <property type="nucleotide sequence ID" value="NZ_CP044067.1"/>
</dbReference>
<accession>A0A5P2HBM6</accession>
<keyword evidence="2" id="KW-0732">Signal</keyword>
<sequence>MRFRSTLSLRARALLIGAFSLAAALPGAMSPAHAADAFPSRPVKLVVPYPPGGGNDVLARIVAPKLAEELKQQVYIENRGGAGGTIGTTAVAQAAPDGYTILIINTLPHTSAAGLYPSLPYDPIKSFAPIGEFATVSYMLAVNPKLPVHTVKDFVDLANAKPGSINYGSAGNGSATHLAAELFKSVTKAQVSHIPYKGGGQALTDLMANQVQATFENVAALVPYVQPGTLRGIAVTGPKRVALFPSLPTVAESGYPGFDVSGKFGLVAPAGTPADVIAVLNKALNRALTDPDLVKRLAAQGAEATTSTPAAYDELIRKESAVWLKVVRDTNIKSD</sequence>
<feature type="signal peptide" evidence="2">
    <location>
        <begin position="1"/>
        <end position="34"/>
    </location>
</feature>
<comment type="similarity">
    <text evidence="1">Belongs to the UPF0065 (bug) family.</text>
</comment>
<dbReference type="Gene3D" id="3.40.190.10">
    <property type="entry name" value="Periplasmic binding protein-like II"/>
    <property type="match status" value="1"/>
</dbReference>
<evidence type="ECO:0000256" key="1">
    <source>
        <dbReference type="ARBA" id="ARBA00006987"/>
    </source>
</evidence>
<dbReference type="EMBL" id="CP044067">
    <property type="protein sequence ID" value="QET05004.1"/>
    <property type="molecule type" value="Genomic_DNA"/>
</dbReference>
<dbReference type="PANTHER" id="PTHR42928:SF5">
    <property type="entry name" value="BLR1237 PROTEIN"/>
    <property type="match status" value="1"/>
</dbReference>
<dbReference type="PANTHER" id="PTHR42928">
    <property type="entry name" value="TRICARBOXYLATE-BINDING PROTEIN"/>
    <property type="match status" value="1"/>
</dbReference>
<gene>
    <name evidence="3" type="ORF">FOB72_23380</name>
</gene>
<dbReference type="OrthoDB" id="8678477at2"/>
<dbReference type="AlphaFoldDB" id="A0A5P2HBM6"/>
<protein>
    <submittedName>
        <fullName evidence="3">Tripartite tricarboxylate transporter substrate binding protein</fullName>
    </submittedName>
</protein>
<dbReference type="InterPro" id="IPR042100">
    <property type="entry name" value="Bug_dom1"/>
</dbReference>
<dbReference type="CDD" id="cd13578">
    <property type="entry name" value="PBP2_Bug27"/>
    <property type="match status" value="1"/>
</dbReference>
<feature type="chain" id="PRO_5024962505" evidence="2">
    <location>
        <begin position="35"/>
        <end position="335"/>
    </location>
</feature>
<reference evidence="3 4" key="1">
    <citation type="submission" date="2019-09" db="EMBL/GenBank/DDBJ databases">
        <title>FDA dAtabase for Regulatory Grade micrObial Sequences (FDA-ARGOS): Supporting development and validation of Infectious Disease Dx tests.</title>
        <authorList>
            <person name="Sciortino C."/>
            <person name="Tallon L."/>
            <person name="Sadzewicz L."/>
            <person name="Vavikolanu K."/>
            <person name="Mehta A."/>
            <person name="Aluvathingal J."/>
            <person name="Nadendla S."/>
            <person name="Nandy P."/>
            <person name="Geyer C."/>
            <person name="Yan Y."/>
            <person name="Sichtig H."/>
        </authorList>
    </citation>
    <scope>NUCLEOTIDE SEQUENCE [LARGE SCALE GENOMIC DNA]</scope>
    <source>
        <strain evidence="3 4">FDAARGOS_664</strain>
    </source>
</reference>
<proteinExistence type="inferred from homology"/>
<evidence type="ECO:0000256" key="2">
    <source>
        <dbReference type="SAM" id="SignalP"/>
    </source>
</evidence>
<dbReference type="InterPro" id="IPR005064">
    <property type="entry name" value="BUG"/>
</dbReference>
<organism evidence="3 4">
    <name type="scientific">Cupriavidus pauculus</name>
    <dbReference type="NCBI Taxonomy" id="82633"/>
    <lineage>
        <taxon>Bacteria</taxon>
        <taxon>Pseudomonadati</taxon>
        <taxon>Pseudomonadota</taxon>
        <taxon>Betaproteobacteria</taxon>
        <taxon>Burkholderiales</taxon>
        <taxon>Burkholderiaceae</taxon>
        <taxon>Cupriavidus</taxon>
    </lineage>
</organism>